<protein>
    <recommendedName>
        <fullName evidence="1">FBD domain-containing protein</fullName>
    </recommendedName>
</protein>
<dbReference type="AlphaFoldDB" id="R0I288"/>
<evidence type="ECO:0000259" key="1">
    <source>
        <dbReference type="SMART" id="SM00579"/>
    </source>
</evidence>
<dbReference type="Proteomes" id="UP000029121">
    <property type="component" value="Unassembled WGS sequence"/>
</dbReference>
<sequence>YHEHCVKETIDPVLNQPNFVPQILSSHLEIFEWRQYNGTKQERETAKYILANASHLKKATFYSEFLEKDVMLKELECVPRGSKTCQLEFD</sequence>
<feature type="domain" description="FBD" evidence="1">
    <location>
        <begin position="22"/>
        <end position="90"/>
    </location>
</feature>
<proteinExistence type="predicted"/>
<dbReference type="EMBL" id="KB870805">
    <property type="protein sequence ID" value="EOA36364.1"/>
    <property type="molecule type" value="Genomic_DNA"/>
</dbReference>
<reference evidence="3" key="1">
    <citation type="journal article" date="2013" name="Nat. Genet.">
        <title>The Capsella rubella genome and the genomic consequences of rapid mating system evolution.</title>
        <authorList>
            <person name="Slotte T."/>
            <person name="Hazzouri K.M."/>
            <person name="Agren J.A."/>
            <person name="Koenig D."/>
            <person name="Maumus F."/>
            <person name="Guo Y.L."/>
            <person name="Steige K."/>
            <person name="Platts A.E."/>
            <person name="Escobar J.S."/>
            <person name="Newman L.K."/>
            <person name="Wang W."/>
            <person name="Mandakova T."/>
            <person name="Vello E."/>
            <person name="Smith L.M."/>
            <person name="Henz S.R."/>
            <person name="Steffen J."/>
            <person name="Takuno S."/>
            <person name="Brandvain Y."/>
            <person name="Coop G."/>
            <person name="Andolfatto P."/>
            <person name="Hu T.T."/>
            <person name="Blanchette M."/>
            <person name="Clark R.M."/>
            <person name="Quesneville H."/>
            <person name="Nordborg M."/>
            <person name="Gaut B.S."/>
            <person name="Lysak M.A."/>
            <person name="Jenkins J."/>
            <person name="Grimwood J."/>
            <person name="Chapman J."/>
            <person name="Prochnik S."/>
            <person name="Shu S."/>
            <person name="Rokhsar D."/>
            <person name="Schmutz J."/>
            <person name="Weigel D."/>
            <person name="Wright S.I."/>
        </authorList>
    </citation>
    <scope>NUCLEOTIDE SEQUENCE [LARGE SCALE GENOMIC DNA]</scope>
    <source>
        <strain evidence="3">cv. Monte Gargano</strain>
    </source>
</reference>
<dbReference type="SMART" id="SM00579">
    <property type="entry name" value="FBD"/>
    <property type="match status" value="1"/>
</dbReference>
<accession>R0I288</accession>
<dbReference type="Pfam" id="PF08387">
    <property type="entry name" value="FBD"/>
    <property type="match status" value="1"/>
</dbReference>
<evidence type="ECO:0000313" key="3">
    <source>
        <dbReference type="Proteomes" id="UP000029121"/>
    </source>
</evidence>
<keyword evidence="3" id="KW-1185">Reference proteome</keyword>
<organism evidence="2 3">
    <name type="scientific">Capsella rubella</name>
    <dbReference type="NCBI Taxonomy" id="81985"/>
    <lineage>
        <taxon>Eukaryota</taxon>
        <taxon>Viridiplantae</taxon>
        <taxon>Streptophyta</taxon>
        <taxon>Embryophyta</taxon>
        <taxon>Tracheophyta</taxon>
        <taxon>Spermatophyta</taxon>
        <taxon>Magnoliopsida</taxon>
        <taxon>eudicotyledons</taxon>
        <taxon>Gunneridae</taxon>
        <taxon>Pentapetalae</taxon>
        <taxon>rosids</taxon>
        <taxon>malvids</taxon>
        <taxon>Brassicales</taxon>
        <taxon>Brassicaceae</taxon>
        <taxon>Camelineae</taxon>
        <taxon>Capsella</taxon>
    </lineage>
</organism>
<feature type="non-terminal residue" evidence="2">
    <location>
        <position position="1"/>
    </location>
</feature>
<gene>
    <name evidence="2" type="ORF">CARUB_v10010763mg</name>
</gene>
<dbReference type="InterPro" id="IPR006566">
    <property type="entry name" value="FBD"/>
</dbReference>
<evidence type="ECO:0000313" key="2">
    <source>
        <dbReference type="EMBL" id="EOA36364.1"/>
    </source>
</evidence>
<name>R0I288_9BRAS</name>